<name>A0AB39VYZ0_9FLAO</name>
<dbReference type="InterPro" id="IPR011050">
    <property type="entry name" value="Pectin_lyase_fold/virulence"/>
</dbReference>
<feature type="chain" id="PRO_5044275147" description="Multidrug transporter" evidence="1">
    <location>
        <begin position="27"/>
        <end position="404"/>
    </location>
</feature>
<gene>
    <name evidence="2" type="ORF">AB3G34_12990</name>
</gene>
<dbReference type="PANTHER" id="PTHR41339">
    <property type="entry name" value="LIPL48"/>
    <property type="match status" value="1"/>
</dbReference>
<keyword evidence="1" id="KW-0732">Signal</keyword>
<accession>A0AB39VYZ0</accession>
<protein>
    <recommendedName>
        <fullName evidence="3">Multidrug transporter</fullName>
    </recommendedName>
</protein>
<dbReference type="AlphaFoldDB" id="A0AB39VYZ0"/>
<dbReference type="PROSITE" id="PS51257">
    <property type="entry name" value="PROKAR_LIPOPROTEIN"/>
    <property type="match status" value="1"/>
</dbReference>
<reference evidence="2" key="1">
    <citation type="submission" date="2024-07" db="EMBL/GenBank/DDBJ databases">
        <authorList>
            <person name="Biller S.J."/>
        </authorList>
    </citation>
    <scope>NUCLEOTIDE SEQUENCE</scope>
    <source>
        <strain evidence="2">WC2409</strain>
    </source>
</reference>
<feature type="signal peptide" evidence="1">
    <location>
        <begin position="1"/>
        <end position="26"/>
    </location>
</feature>
<evidence type="ECO:0008006" key="3">
    <source>
        <dbReference type="Google" id="ProtNLM"/>
    </source>
</evidence>
<proteinExistence type="predicted"/>
<sequence>MKKTTLKLFGFLALTAGLMTSCSSNDTPTPTTPPSSTFVADATNFQGTISDGEVTLDATKTYKLTGKIQVNSGATLIIPAGTVIEGTGGTSAYIAIAQGGKLNVNGTAAKPVVMTSGLTTKKAGDWGGLVICGKAPINRVTGGTSTAQSEVADLSYGGTVSNDNSGSIKYLRIEYAGAAFNSEKEFNGLSLFGVGSGTTIDYVEFFQGADDGVEFFGGTVNTSNLISIGNEDDQFDWTEGWSGTNTNWYGKLDFGKGNRGIEADNFELGYSNTPIANPSITNLTLVGPGSAPTTGTWLENDAMKLRRGTKGIFTNLVFSGWAVGFNVENDETIAWIPTALKAVNVNFIADVAVKTKGKLNAVAPATSGVSVDVSAIVTAESTTATGAGNGVGMPAWAAGWSVGF</sequence>
<dbReference type="PANTHER" id="PTHR41339:SF1">
    <property type="entry name" value="SECRETED PROTEIN"/>
    <property type="match status" value="1"/>
</dbReference>
<evidence type="ECO:0000313" key="2">
    <source>
        <dbReference type="EMBL" id="XDU94795.1"/>
    </source>
</evidence>
<dbReference type="RefSeq" id="WP_369752667.1">
    <property type="nucleotide sequence ID" value="NZ_CP165625.1"/>
</dbReference>
<dbReference type="SUPFAM" id="SSF51126">
    <property type="entry name" value="Pectin lyase-like"/>
    <property type="match status" value="1"/>
</dbReference>
<dbReference type="EMBL" id="CP165625">
    <property type="protein sequence ID" value="XDU94795.1"/>
    <property type="molecule type" value="Genomic_DNA"/>
</dbReference>
<organism evidence="2">
    <name type="scientific">Flavobacterium sp. WC2409</name>
    <dbReference type="NCBI Taxonomy" id="3234139"/>
    <lineage>
        <taxon>Bacteria</taxon>
        <taxon>Pseudomonadati</taxon>
        <taxon>Bacteroidota</taxon>
        <taxon>Flavobacteriia</taxon>
        <taxon>Flavobacteriales</taxon>
        <taxon>Flavobacteriaceae</taxon>
        <taxon>Flavobacterium</taxon>
    </lineage>
</organism>
<evidence type="ECO:0000256" key="1">
    <source>
        <dbReference type="SAM" id="SignalP"/>
    </source>
</evidence>